<keyword evidence="3" id="KW-1185">Reference proteome</keyword>
<reference evidence="2" key="1">
    <citation type="submission" date="2024-10" db="EMBL/GenBank/DDBJ databases">
        <authorList>
            <person name="Ryan C."/>
        </authorList>
    </citation>
    <scope>NUCLEOTIDE SEQUENCE [LARGE SCALE GENOMIC DNA]</scope>
</reference>
<evidence type="ECO:0000256" key="1">
    <source>
        <dbReference type="SAM" id="MobiDB-lite"/>
    </source>
</evidence>
<feature type="compositionally biased region" description="Basic and acidic residues" evidence="1">
    <location>
        <begin position="361"/>
        <end position="370"/>
    </location>
</feature>
<dbReference type="InterPro" id="IPR012871">
    <property type="entry name" value="DUF1668_ORYSA"/>
</dbReference>
<feature type="region of interest" description="Disordered" evidence="1">
    <location>
        <begin position="335"/>
        <end position="373"/>
    </location>
</feature>
<dbReference type="Proteomes" id="UP001497457">
    <property type="component" value="Chromosome 15b"/>
</dbReference>
<organism evidence="2 3">
    <name type="scientific">Urochloa decumbens</name>
    <dbReference type="NCBI Taxonomy" id="240449"/>
    <lineage>
        <taxon>Eukaryota</taxon>
        <taxon>Viridiplantae</taxon>
        <taxon>Streptophyta</taxon>
        <taxon>Embryophyta</taxon>
        <taxon>Tracheophyta</taxon>
        <taxon>Spermatophyta</taxon>
        <taxon>Magnoliopsida</taxon>
        <taxon>Liliopsida</taxon>
        <taxon>Poales</taxon>
        <taxon>Poaceae</taxon>
        <taxon>PACMAD clade</taxon>
        <taxon>Panicoideae</taxon>
        <taxon>Panicodae</taxon>
        <taxon>Paniceae</taxon>
        <taxon>Melinidinae</taxon>
        <taxon>Urochloa</taxon>
    </lineage>
</organism>
<evidence type="ECO:0008006" key="4">
    <source>
        <dbReference type="Google" id="ProtNLM"/>
    </source>
</evidence>
<sequence length="428" mass="47124">MSWRRAEERAGAHAAKQHQERHLYLLFDDWAEGYSVRQVDLSSDDAASDDAHGRQMAATACAGDRSLPPAIFRFEAQRGLPAHLAAAFDSKILATQPVSPAAAAAPLFESHVPVFDVLHRSCLFGPRLVPDRADPIYIPAGGRLFALAGGTFDLLCPPPPPSPPPHARAWSWTQLQAPPFERDRVASYAVHPDGTTIFVSFVECGFSPAATFAFDTAERVLRGGGGGYWRWHGQWVLPFAGRAHFDAELDAWVGLSRDPDSVGHVCCCDAVATNPDDAGGKARCPARKLSKEKLFSEDPTERHLGATLVYVGGRSEFCLVECVFIEDERHGDRDLEDGDGCADEDMSDCDLEEEEEEGSTGDERDGCKQQDEEDVPRPRRYLFCLTTFNLKYDKNAGLTTGSSCRVRYYRVPKDSTEALLSNPVAFWM</sequence>
<gene>
    <name evidence="2" type="ORF">URODEC1_LOCUS29590</name>
</gene>
<proteinExistence type="predicted"/>
<name>A0ABC8XZT9_9POAL</name>
<dbReference type="EMBL" id="OZ075125">
    <property type="protein sequence ID" value="CAL4935916.1"/>
    <property type="molecule type" value="Genomic_DNA"/>
</dbReference>
<dbReference type="AlphaFoldDB" id="A0ABC8XZT9"/>
<evidence type="ECO:0000313" key="3">
    <source>
        <dbReference type="Proteomes" id="UP001497457"/>
    </source>
</evidence>
<protein>
    <recommendedName>
        <fullName evidence="4">DUF1618 domain-containing protein</fullName>
    </recommendedName>
</protein>
<dbReference type="Pfam" id="PF07893">
    <property type="entry name" value="DUF1668"/>
    <property type="match status" value="1"/>
</dbReference>
<dbReference type="PANTHER" id="PTHR33085:SF62">
    <property type="entry name" value="OS03G0632600 PROTEIN"/>
    <property type="match status" value="1"/>
</dbReference>
<evidence type="ECO:0000313" key="2">
    <source>
        <dbReference type="EMBL" id="CAL4935916.1"/>
    </source>
</evidence>
<feature type="compositionally biased region" description="Acidic residues" evidence="1">
    <location>
        <begin position="335"/>
        <end position="360"/>
    </location>
</feature>
<dbReference type="PANTHER" id="PTHR33085">
    <property type="entry name" value="OS12G0113100 PROTEIN-RELATED"/>
    <property type="match status" value="1"/>
</dbReference>
<accession>A0ABC8XZT9</accession>